<evidence type="ECO:0000313" key="3">
    <source>
        <dbReference type="Proteomes" id="UP000604046"/>
    </source>
</evidence>
<feature type="region of interest" description="Disordered" evidence="1">
    <location>
        <begin position="1"/>
        <end position="61"/>
    </location>
</feature>
<feature type="region of interest" description="Disordered" evidence="1">
    <location>
        <begin position="105"/>
        <end position="125"/>
    </location>
</feature>
<gene>
    <name evidence="2" type="ORF">SNAT2548_LOCUS12616</name>
</gene>
<feature type="compositionally biased region" description="Polar residues" evidence="1">
    <location>
        <begin position="36"/>
        <end position="54"/>
    </location>
</feature>
<sequence length="191" mass="20489">MAPAGDGVRLPSLGTSASAAALPKPGGGEAEVPRAASQTELRSQSKPARSSTKPKSGLVSVKFRGDHGISFEGTRVSHSVLQEAKSSLPKSPFHHPASIMNLLVGSYDSDEEEAPPQGELPRPLDLQSKLVVPAKCEEVTPSFDPEPQEEFDSGLHDPECECEHCAMLMLRFMAKNLQTKGIRFKPSERSS</sequence>
<proteinExistence type="predicted"/>
<keyword evidence="3" id="KW-1185">Reference proteome</keyword>
<dbReference type="EMBL" id="CAJNDS010001224">
    <property type="protein sequence ID" value="CAE7252513.1"/>
    <property type="molecule type" value="Genomic_DNA"/>
</dbReference>
<reference evidence="2" key="1">
    <citation type="submission" date="2021-02" db="EMBL/GenBank/DDBJ databases">
        <authorList>
            <person name="Dougan E. K."/>
            <person name="Rhodes N."/>
            <person name="Thang M."/>
            <person name="Chan C."/>
        </authorList>
    </citation>
    <scope>NUCLEOTIDE SEQUENCE</scope>
</reference>
<name>A0A812LZM1_9DINO</name>
<organism evidence="2 3">
    <name type="scientific">Symbiodinium natans</name>
    <dbReference type="NCBI Taxonomy" id="878477"/>
    <lineage>
        <taxon>Eukaryota</taxon>
        <taxon>Sar</taxon>
        <taxon>Alveolata</taxon>
        <taxon>Dinophyceae</taxon>
        <taxon>Suessiales</taxon>
        <taxon>Symbiodiniaceae</taxon>
        <taxon>Symbiodinium</taxon>
    </lineage>
</organism>
<dbReference type="Proteomes" id="UP000604046">
    <property type="component" value="Unassembled WGS sequence"/>
</dbReference>
<dbReference type="AlphaFoldDB" id="A0A812LZM1"/>
<comment type="caution">
    <text evidence="2">The sequence shown here is derived from an EMBL/GenBank/DDBJ whole genome shotgun (WGS) entry which is preliminary data.</text>
</comment>
<accession>A0A812LZM1</accession>
<evidence type="ECO:0000256" key="1">
    <source>
        <dbReference type="SAM" id="MobiDB-lite"/>
    </source>
</evidence>
<evidence type="ECO:0000313" key="2">
    <source>
        <dbReference type="EMBL" id="CAE7252513.1"/>
    </source>
</evidence>
<protein>
    <submittedName>
        <fullName evidence="2">Uncharacterized protein</fullName>
    </submittedName>
</protein>